<dbReference type="EMBL" id="ATNM01000091">
    <property type="protein sequence ID" value="EPR68858.1"/>
    <property type="molecule type" value="Genomic_DNA"/>
</dbReference>
<organism evidence="1 2">
    <name type="scientific">Cyclobacterium qasimii M12-11B</name>
    <dbReference type="NCBI Taxonomy" id="641524"/>
    <lineage>
        <taxon>Bacteria</taxon>
        <taxon>Pseudomonadati</taxon>
        <taxon>Bacteroidota</taxon>
        <taxon>Cytophagia</taxon>
        <taxon>Cytophagales</taxon>
        <taxon>Cyclobacteriaceae</taxon>
        <taxon>Cyclobacterium</taxon>
    </lineage>
</organism>
<dbReference type="STRING" id="641524.ADICYQ_2244"/>
<name>S7WY33_9BACT</name>
<evidence type="ECO:0000313" key="2">
    <source>
        <dbReference type="Proteomes" id="UP000014974"/>
    </source>
</evidence>
<evidence type="ECO:0000313" key="1">
    <source>
        <dbReference type="EMBL" id="EPR68858.1"/>
    </source>
</evidence>
<dbReference type="Proteomes" id="UP000014974">
    <property type="component" value="Unassembled WGS sequence"/>
</dbReference>
<proteinExistence type="predicted"/>
<reference evidence="1 2" key="1">
    <citation type="journal article" date="2013" name="Genome Announc.">
        <title>Draft Genome Sequence of Cyclobacterium qasimii Strain M12-11BT, Isolated from Arctic Marine Sediment.</title>
        <authorList>
            <person name="Shivaji S."/>
            <person name="Ara S."/>
            <person name="Singh A."/>
            <person name="Kumar Pinnaka A."/>
        </authorList>
    </citation>
    <scope>NUCLEOTIDE SEQUENCE [LARGE SCALE GENOMIC DNA]</scope>
    <source>
        <strain evidence="1 2">M12-11B</strain>
    </source>
</reference>
<comment type="caution">
    <text evidence="1">The sequence shown here is derived from an EMBL/GenBank/DDBJ whole genome shotgun (WGS) entry which is preliminary data.</text>
</comment>
<sequence length="44" mass="5058">MILIKLRGAYSLKEKVESLGQTFPDYKIGDENRVIILDYGPIFL</sequence>
<dbReference type="AlphaFoldDB" id="S7WY33"/>
<accession>S7WY33</accession>
<protein>
    <submittedName>
        <fullName evidence="1">Uncharacterized protein</fullName>
    </submittedName>
</protein>
<gene>
    <name evidence="1" type="ORF">ADICYQ_2244</name>
</gene>